<organism evidence="5 6">
    <name type="scientific">[Propionibacterium] namnetense SK182B-JCVI</name>
    <dbReference type="NCBI Taxonomy" id="1051006"/>
    <lineage>
        <taxon>Bacteria</taxon>
        <taxon>Bacillati</taxon>
        <taxon>Actinomycetota</taxon>
        <taxon>Actinomycetes</taxon>
        <taxon>Propionibacteriales</taxon>
        <taxon>Propionibacteriaceae</taxon>
        <taxon>Cutibacterium</taxon>
    </lineage>
</organism>
<evidence type="ECO:0000313" key="5">
    <source>
        <dbReference type="EMBL" id="EGR97135.1"/>
    </source>
</evidence>
<accession>F9NV19</accession>
<dbReference type="PANTHER" id="PTHR33392">
    <property type="entry name" value="POLYISOPRENYL-TEICHOIC ACID--PEPTIDOGLYCAN TEICHOIC ACID TRANSFERASE TAGU"/>
    <property type="match status" value="1"/>
</dbReference>
<evidence type="ECO:0000259" key="4">
    <source>
        <dbReference type="Pfam" id="PF03816"/>
    </source>
</evidence>
<dbReference type="InterPro" id="IPR004474">
    <property type="entry name" value="LytR_CpsA_psr"/>
</dbReference>
<feature type="region of interest" description="Disordered" evidence="2">
    <location>
        <begin position="56"/>
        <end position="139"/>
    </location>
</feature>
<dbReference type="eggNOG" id="COG1316">
    <property type="taxonomic scope" value="Bacteria"/>
</dbReference>
<protein>
    <recommendedName>
        <fullName evidence="4">Cell envelope-related transcriptional attenuator domain-containing protein</fullName>
    </recommendedName>
</protein>
<comment type="similarity">
    <text evidence="1">Belongs to the LytR/CpsA/Psr (LCP) family.</text>
</comment>
<dbReference type="EMBL" id="AFUN01000026">
    <property type="protein sequence ID" value="EGR97135.1"/>
    <property type="molecule type" value="Genomic_DNA"/>
</dbReference>
<evidence type="ECO:0000256" key="3">
    <source>
        <dbReference type="SAM" id="Phobius"/>
    </source>
</evidence>
<dbReference type="InterPro" id="IPR050922">
    <property type="entry name" value="LytR/CpsA/Psr_CW_biosynth"/>
</dbReference>
<dbReference type="PATRIC" id="fig|1051006.4.peg.1017"/>
<name>F9NV19_9ACTN</name>
<dbReference type="PANTHER" id="PTHR33392:SF6">
    <property type="entry name" value="POLYISOPRENYL-TEICHOIC ACID--PEPTIDOGLYCAN TEICHOIC ACID TRANSFERASE TAGU"/>
    <property type="match status" value="1"/>
</dbReference>
<evidence type="ECO:0000313" key="6">
    <source>
        <dbReference type="Proteomes" id="UP000007832"/>
    </source>
</evidence>
<reference evidence="5 6" key="1">
    <citation type="submission" date="2011-07" db="EMBL/GenBank/DDBJ databases">
        <title>Genome Sequence of Propionibacterium acnes SK182B-JCVI.</title>
        <authorList>
            <person name="Durkin A.S."/>
            <person name="Madupu R."/>
            <person name="Hostetler J."/>
            <person name="Radune D."/>
            <person name="Torralba M."/>
            <person name="Methe B."/>
            <person name="Sutton G."/>
            <person name="Strausberg R.L."/>
            <person name="Nelson K.E."/>
        </authorList>
    </citation>
    <scope>NUCLEOTIDE SEQUENCE [LARGE SCALE GENOMIC DNA]</scope>
    <source>
        <strain evidence="5 6">SK182B-JCVI</strain>
    </source>
</reference>
<keyword evidence="3" id="KW-0812">Transmembrane</keyword>
<gene>
    <name evidence="5" type="ORF">HMPREF1162_2175</name>
</gene>
<proteinExistence type="inferred from homology"/>
<feature type="compositionally biased region" description="Low complexity" evidence="2">
    <location>
        <begin position="89"/>
        <end position="99"/>
    </location>
</feature>
<feature type="domain" description="Cell envelope-related transcriptional attenuator" evidence="4">
    <location>
        <begin position="218"/>
        <end position="360"/>
    </location>
</feature>
<keyword evidence="3" id="KW-0472">Membrane</keyword>
<feature type="transmembrane region" description="Helical" evidence="3">
    <location>
        <begin position="147"/>
        <end position="167"/>
    </location>
</feature>
<evidence type="ECO:0000256" key="2">
    <source>
        <dbReference type="SAM" id="MobiDB-lite"/>
    </source>
</evidence>
<dbReference type="NCBIfam" id="TIGR00350">
    <property type="entry name" value="lytR_cpsA_psr"/>
    <property type="match status" value="1"/>
</dbReference>
<dbReference type="Pfam" id="PF03816">
    <property type="entry name" value="LytR_cpsA_psr"/>
    <property type="match status" value="1"/>
</dbReference>
<evidence type="ECO:0000256" key="1">
    <source>
        <dbReference type="ARBA" id="ARBA00006068"/>
    </source>
</evidence>
<comment type="caution">
    <text evidence="5">The sequence shown here is derived from an EMBL/GenBank/DDBJ whole genome shotgun (WGS) entry which is preliminary data.</text>
</comment>
<sequence>MNPAPHRTRPIRLADLDGPAATVDFMSYRGSGRGPHDERSRQSDLDWLYGIDESDATRIDPVDPPRSAPGSGTGRLRGDRHSQRRQGTSRFSSQQSAQRRSSRRPTADLYRSDGQSPRHPSRRTTQRRQAASRPVPRARRRRHPVKVIMVLLLAWLVWLVAVPSYALSCTGTVDATPDGPRGADHPGTLVLLVGTDERQNLTPRQQKQLGTGTETGLRTDTMLLLYMPPEGKNVLISLPRDTFLRIPGHGHNKLNAAYSIGGAKLLVQTIEKATDLRINGYVEIGFGGFVQMVDAVGGVHVALDKPMVDKDSHTNLPAGPQDLNGVQALGYVRMRKADAEGDLGRVKRQQKVASQVATKALSPWTFINPVRYWKVNMAAAGAVKLGTDTSTLTALKTARGLMKVSGNDGIKMTVPVSTVSAYTSAGSSVLWNDKKAAQLWDDLRSGDTSKVTELS</sequence>
<keyword evidence="3" id="KW-1133">Transmembrane helix</keyword>
<dbReference type="AlphaFoldDB" id="F9NV19"/>
<dbReference type="Gene3D" id="3.40.630.190">
    <property type="entry name" value="LCP protein"/>
    <property type="match status" value="1"/>
</dbReference>
<dbReference type="STRING" id="1574624.GCA_001642025_01479"/>
<dbReference type="Proteomes" id="UP000007832">
    <property type="component" value="Unassembled WGS sequence"/>
</dbReference>